<feature type="compositionally biased region" description="Basic residues" evidence="1">
    <location>
        <begin position="125"/>
        <end position="134"/>
    </location>
</feature>
<dbReference type="Proteomes" id="UP000008022">
    <property type="component" value="Unassembled WGS sequence"/>
</dbReference>
<evidence type="ECO:0000313" key="2">
    <source>
        <dbReference type="EnsemblPlants" id="ORUFI08G15720.1"/>
    </source>
</evidence>
<feature type="region of interest" description="Disordered" evidence="1">
    <location>
        <begin position="38"/>
        <end position="134"/>
    </location>
</feature>
<dbReference type="Gramene" id="ORUFI08G15720.1">
    <property type="protein sequence ID" value="ORUFI08G15720.1"/>
    <property type="gene ID" value="ORUFI08G15720"/>
</dbReference>
<reference evidence="2" key="2">
    <citation type="submission" date="2015-06" db="UniProtKB">
        <authorList>
            <consortium name="EnsemblPlants"/>
        </authorList>
    </citation>
    <scope>IDENTIFICATION</scope>
</reference>
<evidence type="ECO:0000313" key="3">
    <source>
        <dbReference type="Proteomes" id="UP000008022"/>
    </source>
</evidence>
<dbReference type="AlphaFoldDB" id="A0A0E0QIQ1"/>
<keyword evidence="3" id="KW-1185">Reference proteome</keyword>
<dbReference type="EnsemblPlants" id="ORUFI08G15720.1">
    <property type="protein sequence ID" value="ORUFI08G15720.1"/>
    <property type="gene ID" value="ORUFI08G15720"/>
</dbReference>
<protein>
    <submittedName>
        <fullName evidence="2">Uncharacterized protein</fullName>
    </submittedName>
</protein>
<proteinExistence type="predicted"/>
<organism evidence="2 3">
    <name type="scientific">Oryza rufipogon</name>
    <name type="common">Brownbeard rice</name>
    <name type="synonym">Asian wild rice</name>
    <dbReference type="NCBI Taxonomy" id="4529"/>
    <lineage>
        <taxon>Eukaryota</taxon>
        <taxon>Viridiplantae</taxon>
        <taxon>Streptophyta</taxon>
        <taxon>Embryophyta</taxon>
        <taxon>Tracheophyta</taxon>
        <taxon>Spermatophyta</taxon>
        <taxon>Magnoliopsida</taxon>
        <taxon>Liliopsida</taxon>
        <taxon>Poales</taxon>
        <taxon>Poaceae</taxon>
        <taxon>BOP clade</taxon>
        <taxon>Oryzoideae</taxon>
        <taxon>Oryzeae</taxon>
        <taxon>Oryzinae</taxon>
        <taxon>Oryza</taxon>
    </lineage>
</organism>
<name>A0A0E0QIQ1_ORYRU</name>
<evidence type="ECO:0000256" key="1">
    <source>
        <dbReference type="SAM" id="MobiDB-lite"/>
    </source>
</evidence>
<accession>A0A0E0QIQ1</accession>
<sequence>MTDNANGGFLPHATLQPDPATDYFSFFFFRLMNKPAPVAPPPPISSARRAHLLRSSHSSSPPPSTPGYAKEAGSSLWLAISHSTGAPRPPGVCCNAPTTPHRLDRSSRRRGSSAAAPREGSVAKAYRRGASRNG</sequence>
<dbReference type="HOGENOM" id="CLU_1899635_0_0_1"/>
<reference evidence="3" key="1">
    <citation type="submission" date="2013-06" db="EMBL/GenBank/DDBJ databases">
        <authorList>
            <person name="Zhao Q."/>
        </authorList>
    </citation>
    <scope>NUCLEOTIDE SEQUENCE</scope>
    <source>
        <strain evidence="3">cv. W1943</strain>
    </source>
</reference>